<reference evidence="4" key="1">
    <citation type="submission" date="2019-08" db="EMBL/GenBank/DDBJ databases">
        <title>Complete Genome Sequence of the Polysaccharide-Degrading Rumen Bacterium Pseudobutyrivibrio xylanivorans MA3014.</title>
        <authorList>
            <person name="Palevich N."/>
            <person name="Maclean P.H."/>
            <person name="Kelly W.J."/>
            <person name="Leahy S.C."/>
            <person name="Rakonjac J."/>
            <person name="Attwood G.T."/>
        </authorList>
    </citation>
    <scope>NUCLEOTIDE SEQUENCE [LARGE SCALE GENOMIC DNA]</scope>
    <source>
        <strain evidence="4">MA3014</strain>
    </source>
</reference>
<dbReference type="OrthoDB" id="2015845at2"/>
<feature type="compositionally biased region" description="Polar residues" evidence="1">
    <location>
        <begin position="40"/>
        <end position="63"/>
    </location>
</feature>
<dbReference type="KEGG" id="pxv:FXF36_10785"/>
<accession>A0A5P6VRQ2</accession>
<keyword evidence="2" id="KW-0812">Transmembrane</keyword>
<dbReference type="RefSeq" id="WP_151623962.1">
    <property type="nucleotide sequence ID" value="NZ_CP043028.1"/>
</dbReference>
<dbReference type="EMBL" id="CP043028">
    <property type="protein sequence ID" value="QFJ55313.1"/>
    <property type="molecule type" value="Genomic_DNA"/>
</dbReference>
<dbReference type="Proteomes" id="UP000327030">
    <property type="component" value="Chromosome 1"/>
</dbReference>
<keyword evidence="2" id="KW-0472">Membrane</keyword>
<proteinExistence type="predicted"/>
<name>A0A5P6VRQ2_PSEXY</name>
<gene>
    <name evidence="3" type="ORF">FXF36_10785</name>
</gene>
<evidence type="ECO:0000256" key="2">
    <source>
        <dbReference type="SAM" id="Phobius"/>
    </source>
</evidence>
<evidence type="ECO:0000313" key="3">
    <source>
        <dbReference type="EMBL" id="QFJ55313.1"/>
    </source>
</evidence>
<organism evidence="3 4">
    <name type="scientific">Pseudobutyrivibrio xylanivorans</name>
    <dbReference type="NCBI Taxonomy" id="185007"/>
    <lineage>
        <taxon>Bacteria</taxon>
        <taxon>Bacillati</taxon>
        <taxon>Bacillota</taxon>
        <taxon>Clostridia</taxon>
        <taxon>Lachnospirales</taxon>
        <taxon>Lachnospiraceae</taxon>
        <taxon>Pseudobutyrivibrio</taxon>
    </lineage>
</organism>
<evidence type="ECO:0000256" key="1">
    <source>
        <dbReference type="SAM" id="MobiDB-lite"/>
    </source>
</evidence>
<sequence length="250" mass="28336">MKKNKKIILIITILVALILLGGCATWYVLNNNASDNGKNNISSVEQTDNESAQDVNVSTSDTENNLETDEQKDFNDMSPEELFQAFCDGKITAEARSYYDDTTWTMDNTSFQFEETTPEEEFDASLAVTKVDPVDLDNDGEVEFILENAMYGDMCFDCKDGKVICFAQGEGTAAMCSFTQYDGAYWIVHSDTTHVGRCTYTLTKFNGNLEVVDSFKFGWEDWEDDGIKTYYLDDNEITEADYKDLYDKVF</sequence>
<dbReference type="PROSITE" id="PS51257">
    <property type="entry name" value="PROKAR_LIPOPROTEIN"/>
    <property type="match status" value="1"/>
</dbReference>
<feature type="region of interest" description="Disordered" evidence="1">
    <location>
        <begin position="40"/>
        <end position="74"/>
    </location>
</feature>
<keyword evidence="2" id="KW-1133">Transmembrane helix</keyword>
<feature type="transmembrane region" description="Helical" evidence="2">
    <location>
        <begin position="7"/>
        <end position="29"/>
    </location>
</feature>
<dbReference type="AlphaFoldDB" id="A0A5P6VRQ2"/>
<protein>
    <submittedName>
        <fullName evidence="3">Uncharacterized protein</fullName>
    </submittedName>
</protein>
<evidence type="ECO:0000313" key="4">
    <source>
        <dbReference type="Proteomes" id="UP000327030"/>
    </source>
</evidence>